<dbReference type="PANTHER" id="PTHR22803">
    <property type="entry name" value="MANNOSE, PHOSPHOLIPASE, LECTIN RECEPTOR RELATED"/>
    <property type="match status" value="1"/>
</dbReference>
<dbReference type="InterPro" id="IPR018378">
    <property type="entry name" value="C-type_lectin_CS"/>
</dbReference>
<evidence type="ECO:0000313" key="5">
    <source>
        <dbReference type="Proteomes" id="UP000550059"/>
    </source>
</evidence>
<feature type="signal peptide" evidence="2">
    <location>
        <begin position="1"/>
        <end position="17"/>
    </location>
</feature>
<dbReference type="SMART" id="SM00034">
    <property type="entry name" value="CLECT"/>
    <property type="match status" value="1"/>
</dbReference>
<keyword evidence="5" id="KW-1185">Reference proteome</keyword>
<dbReference type="PROSITE" id="PS50041">
    <property type="entry name" value="C_TYPE_LECTIN_2"/>
    <property type="match status" value="1"/>
</dbReference>
<gene>
    <name evidence="4" type="primary">Prg3</name>
    <name evidence="4" type="ORF">SETKIR_R09278</name>
</gene>
<feature type="domain" description="C-type lectin" evidence="3">
    <location>
        <begin position="31"/>
        <end position="155"/>
    </location>
</feature>
<feature type="non-terminal residue" evidence="4">
    <location>
        <position position="156"/>
    </location>
</feature>
<evidence type="ECO:0000256" key="2">
    <source>
        <dbReference type="SAM" id="SignalP"/>
    </source>
</evidence>
<reference evidence="4 5" key="1">
    <citation type="submission" date="2019-09" db="EMBL/GenBank/DDBJ databases">
        <title>Bird 10,000 Genomes (B10K) Project - Family phase.</title>
        <authorList>
            <person name="Zhang G."/>
        </authorList>
    </citation>
    <scope>NUCLEOTIDE SEQUENCE [LARGE SCALE GENOMIC DNA]</scope>
    <source>
        <strain evidence="4">B10K-DU-001-45</strain>
        <tissue evidence="4">Muscle</tissue>
    </source>
</reference>
<comment type="caution">
    <text evidence="4">The sequence shown here is derived from an EMBL/GenBank/DDBJ whole genome shotgun (WGS) entry which is preliminary data.</text>
</comment>
<dbReference type="InterPro" id="IPR016186">
    <property type="entry name" value="C-type_lectin-like/link_sf"/>
</dbReference>
<evidence type="ECO:0000259" key="3">
    <source>
        <dbReference type="PROSITE" id="PS50041"/>
    </source>
</evidence>
<dbReference type="Gene3D" id="3.10.100.10">
    <property type="entry name" value="Mannose-Binding Protein A, subunit A"/>
    <property type="match status" value="1"/>
</dbReference>
<dbReference type="Pfam" id="PF00059">
    <property type="entry name" value="Lectin_C"/>
    <property type="match status" value="1"/>
</dbReference>
<feature type="chain" id="PRO_5029669859" evidence="2">
    <location>
        <begin position="18"/>
        <end position="156"/>
    </location>
</feature>
<protein>
    <submittedName>
        <fullName evidence="4">PRG3 protein</fullName>
    </submittedName>
</protein>
<dbReference type="InterPro" id="IPR016187">
    <property type="entry name" value="CTDL_fold"/>
</dbReference>
<dbReference type="InterPro" id="IPR001304">
    <property type="entry name" value="C-type_lectin-like"/>
</dbReference>
<evidence type="ECO:0000256" key="1">
    <source>
        <dbReference type="ARBA" id="ARBA00023157"/>
    </source>
</evidence>
<keyword evidence="1" id="KW-1015">Disulfide bond</keyword>
<sequence length="156" mass="17597">MWPCLLLALALLGTVSASHPGLHQDAKLCLCHGSTAGRCLWAQVSAWCQPVPVPQRYCQDVYRGQLASVHSAARNQELQKLAQTYHIVLSPWIGAVTGRRAGQWESKWEDSSPWNYANWAPTHPLHIVTTCTTLSVRDGLWRSRFCLQLRPFICQY</sequence>
<dbReference type="PROSITE" id="PS00615">
    <property type="entry name" value="C_TYPE_LECTIN_1"/>
    <property type="match status" value="1"/>
</dbReference>
<feature type="non-terminal residue" evidence="4">
    <location>
        <position position="1"/>
    </location>
</feature>
<proteinExistence type="predicted"/>
<evidence type="ECO:0000313" key="4">
    <source>
        <dbReference type="EMBL" id="NXL23199.1"/>
    </source>
</evidence>
<dbReference type="SUPFAM" id="SSF56436">
    <property type="entry name" value="C-type lectin-like"/>
    <property type="match status" value="1"/>
</dbReference>
<keyword evidence="2" id="KW-0732">Signal</keyword>
<dbReference type="Proteomes" id="UP000550059">
    <property type="component" value="Unassembled WGS sequence"/>
</dbReference>
<organism evidence="4 5">
    <name type="scientific">Setophaga kirtlandii</name>
    <name type="common">Kirtland's warbler</name>
    <name type="synonym">Dendroica kirtlandii</name>
    <dbReference type="NCBI Taxonomy" id="298831"/>
    <lineage>
        <taxon>Eukaryota</taxon>
        <taxon>Metazoa</taxon>
        <taxon>Chordata</taxon>
        <taxon>Craniata</taxon>
        <taxon>Vertebrata</taxon>
        <taxon>Euteleostomi</taxon>
        <taxon>Archelosauria</taxon>
        <taxon>Archosauria</taxon>
        <taxon>Dinosauria</taxon>
        <taxon>Saurischia</taxon>
        <taxon>Theropoda</taxon>
        <taxon>Coelurosauria</taxon>
        <taxon>Aves</taxon>
        <taxon>Neognathae</taxon>
        <taxon>Neoaves</taxon>
        <taxon>Telluraves</taxon>
        <taxon>Australaves</taxon>
        <taxon>Passeriformes</taxon>
        <taxon>Passeroidea</taxon>
        <taxon>Parulidae</taxon>
        <taxon>Setophaga</taxon>
    </lineage>
</organism>
<accession>A0A7L0R304</accession>
<dbReference type="EMBL" id="VXAS01017954">
    <property type="protein sequence ID" value="NXL23199.1"/>
    <property type="molecule type" value="Genomic_DNA"/>
</dbReference>
<dbReference type="InterPro" id="IPR050111">
    <property type="entry name" value="C-type_lectin/snaclec_domain"/>
</dbReference>
<dbReference type="AlphaFoldDB" id="A0A7L0R304"/>
<name>A0A7L0R304_SETKR</name>